<dbReference type="EMBL" id="CAKLDI010000001">
    <property type="protein sequence ID" value="CAH0534473.1"/>
    <property type="molecule type" value="Genomic_DNA"/>
</dbReference>
<evidence type="ECO:0008006" key="3">
    <source>
        <dbReference type="Google" id="ProtNLM"/>
    </source>
</evidence>
<sequence length="158" mass="17697">MMSRAAFKAHFASMAFWFWAALVVVLIGGVIHAVMQLMKPSEQAALDLLLQEIDISIQAQRGDWLLANKPAENCSGTIRYYGEGWPFAMENGNFSCLAQYRLLADKNGQFFGEAVQLRAQSANPLAPGLLCEFGLISQYVLQIFWKNEEFSFVLKATH</sequence>
<accession>A0ABM8ZW69</accession>
<keyword evidence="2" id="KW-1185">Reference proteome</keyword>
<evidence type="ECO:0000313" key="1">
    <source>
        <dbReference type="EMBL" id="CAH0534473.1"/>
    </source>
</evidence>
<protein>
    <recommendedName>
        <fullName evidence="3">MSHA biogenesis protein MshF</fullName>
    </recommendedName>
</protein>
<organism evidence="1 2">
    <name type="scientific">Vibrio stylophorae</name>
    <dbReference type="NCBI Taxonomy" id="659351"/>
    <lineage>
        <taxon>Bacteria</taxon>
        <taxon>Pseudomonadati</taxon>
        <taxon>Pseudomonadota</taxon>
        <taxon>Gammaproteobacteria</taxon>
        <taxon>Vibrionales</taxon>
        <taxon>Vibrionaceae</taxon>
        <taxon>Vibrio</taxon>
    </lineage>
</organism>
<gene>
    <name evidence="1" type="ORF">VST7929_02406</name>
</gene>
<comment type="caution">
    <text evidence="1">The sequence shown here is derived from an EMBL/GenBank/DDBJ whole genome shotgun (WGS) entry which is preliminary data.</text>
</comment>
<evidence type="ECO:0000313" key="2">
    <source>
        <dbReference type="Proteomes" id="UP000838672"/>
    </source>
</evidence>
<reference evidence="1" key="1">
    <citation type="submission" date="2021-11" db="EMBL/GenBank/DDBJ databases">
        <authorList>
            <person name="Rodrigo-Torres L."/>
            <person name="Arahal R. D."/>
            <person name="Lucena T."/>
        </authorList>
    </citation>
    <scope>NUCLEOTIDE SEQUENCE</scope>
    <source>
        <strain evidence="1">CECT 7929</strain>
    </source>
</reference>
<proteinExistence type="predicted"/>
<dbReference type="RefSeq" id="WP_237467137.1">
    <property type="nucleotide sequence ID" value="NZ_CAKLDI010000001.1"/>
</dbReference>
<dbReference type="Proteomes" id="UP000838672">
    <property type="component" value="Unassembled WGS sequence"/>
</dbReference>
<name>A0ABM8ZW69_9VIBR</name>